<feature type="transmembrane region" description="Helical" evidence="1">
    <location>
        <begin position="144"/>
        <end position="168"/>
    </location>
</feature>
<comment type="caution">
    <text evidence="2">The sequence shown here is derived from an EMBL/GenBank/DDBJ whole genome shotgun (WGS) entry which is preliminary data.</text>
</comment>
<feature type="transmembrane region" description="Helical" evidence="1">
    <location>
        <begin position="387"/>
        <end position="408"/>
    </location>
</feature>
<keyword evidence="1" id="KW-0472">Membrane</keyword>
<dbReference type="RefSeq" id="WP_259079713.1">
    <property type="nucleotide sequence ID" value="NZ_JANUAU010000003.1"/>
</dbReference>
<dbReference type="AlphaFoldDB" id="A0A9X2Q5P9"/>
<gene>
    <name evidence="2" type="ORF">GGP71_001097</name>
</gene>
<keyword evidence="1" id="KW-0812">Transmembrane</keyword>
<feature type="transmembrane region" description="Helical" evidence="1">
    <location>
        <begin position="361"/>
        <end position="381"/>
    </location>
</feature>
<feature type="transmembrane region" description="Helical" evidence="1">
    <location>
        <begin position="455"/>
        <end position="476"/>
    </location>
</feature>
<dbReference type="Pfam" id="PF18940">
    <property type="entry name" value="DUF5687"/>
    <property type="match status" value="1"/>
</dbReference>
<reference evidence="2" key="1">
    <citation type="submission" date="2022-08" db="EMBL/GenBank/DDBJ databases">
        <title>Genomic Encyclopedia of Type Strains, Phase V (KMG-V): Genome sequencing to study the core and pangenomes of soil and plant-associated prokaryotes.</title>
        <authorList>
            <person name="Whitman W."/>
        </authorList>
    </citation>
    <scope>NUCLEOTIDE SEQUENCE</scope>
    <source>
        <strain evidence="2">0</strain>
    </source>
</reference>
<dbReference type="EMBL" id="JANUAU010000003">
    <property type="protein sequence ID" value="MCS3677181.1"/>
    <property type="molecule type" value="Genomic_DNA"/>
</dbReference>
<keyword evidence="1" id="KW-1133">Transmembrane helix</keyword>
<feature type="transmembrane region" description="Helical" evidence="1">
    <location>
        <begin position="214"/>
        <end position="232"/>
    </location>
</feature>
<evidence type="ECO:0000313" key="2">
    <source>
        <dbReference type="EMBL" id="MCS3677181.1"/>
    </source>
</evidence>
<feature type="transmembrane region" description="Helical" evidence="1">
    <location>
        <begin position="66"/>
        <end position="85"/>
    </location>
</feature>
<feature type="transmembrane region" description="Helical" evidence="1">
    <location>
        <begin position="285"/>
        <end position="307"/>
    </location>
</feature>
<accession>A0A9X2Q5P9</accession>
<proteinExistence type="predicted"/>
<name>A0A9X2Q5P9_9BACT</name>
<protein>
    <submittedName>
        <fullName evidence="2">Uncharacterized protein</fullName>
    </submittedName>
</protein>
<organism evidence="2 3">
    <name type="scientific">Salinibacter ruber</name>
    <dbReference type="NCBI Taxonomy" id="146919"/>
    <lineage>
        <taxon>Bacteria</taxon>
        <taxon>Pseudomonadati</taxon>
        <taxon>Rhodothermota</taxon>
        <taxon>Rhodothermia</taxon>
        <taxon>Rhodothermales</taxon>
        <taxon>Salinibacteraceae</taxon>
        <taxon>Salinibacter</taxon>
    </lineage>
</organism>
<feature type="transmembrane region" description="Helical" evidence="1">
    <location>
        <begin position="429"/>
        <end position="449"/>
    </location>
</feature>
<feature type="transmembrane region" description="Helical" evidence="1">
    <location>
        <begin position="21"/>
        <end position="46"/>
    </location>
</feature>
<feature type="transmembrane region" description="Helical" evidence="1">
    <location>
        <begin position="106"/>
        <end position="132"/>
    </location>
</feature>
<evidence type="ECO:0000313" key="3">
    <source>
        <dbReference type="Proteomes" id="UP001155027"/>
    </source>
</evidence>
<evidence type="ECO:0000256" key="1">
    <source>
        <dbReference type="SAM" id="Phobius"/>
    </source>
</evidence>
<dbReference type="InterPro" id="IPR043742">
    <property type="entry name" value="DUF5687"/>
</dbReference>
<sequence>MRAIRFLLRHRVTRWLRDPSWGTGTVAGQIVLLALLLFFLLPLGVFSYVLGDVLRELYPEANALRLINGGMLYLVPALMASRFLLRSPPSERVAPYVSLPISPSGLLHGQAALSVLSLHTLLAGVLVGPVWAAEVLTTWSPLGAAAWLGTALLLTVVLPSHGAILLHLLLGRRPWGFVGALAGIALCFVADAGVGPDLFRGLSWLLFGRPGGGLIATACGVGSTHALMIRVMRARLEVDRRTVAQIGGPSRRAASVYQWIEQTLPAGTLVALELRQVVRTRRLRGATATILGLMVLFYGWAGAQLVMTGTVESEVLMNIVLWGIGGPFFAIGYTVYGISAGHIDGLFARPTPLSHIAISKLALLWAGLIPATLLLPTLLPWVPLRYVVFLVGCTLYWWGVMVPSTVYLGPRFRTPVDLSASHFSMNPSGSMRGLVLLPPLLVLIASPILADATGAWWIVGGSLCAVGVFGIGGAAWRPETFAQQLNRHRHAMLKAFRENEPI</sequence>
<feature type="transmembrane region" description="Helical" evidence="1">
    <location>
        <begin position="175"/>
        <end position="194"/>
    </location>
</feature>
<dbReference type="Proteomes" id="UP001155027">
    <property type="component" value="Unassembled WGS sequence"/>
</dbReference>
<feature type="transmembrane region" description="Helical" evidence="1">
    <location>
        <begin position="319"/>
        <end position="340"/>
    </location>
</feature>